<gene>
    <name evidence="7" type="ORF">BCF46_1226</name>
</gene>
<evidence type="ECO:0000256" key="5">
    <source>
        <dbReference type="ARBA" id="ARBA00023136"/>
    </source>
</evidence>
<evidence type="ECO:0000313" key="8">
    <source>
        <dbReference type="Proteomes" id="UP000269157"/>
    </source>
</evidence>
<evidence type="ECO:0000256" key="3">
    <source>
        <dbReference type="ARBA" id="ARBA00022692"/>
    </source>
</evidence>
<evidence type="ECO:0000256" key="2">
    <source>
        <dbReference type="ARBA" id="ARBA00022475"/>
    </source>
</evidence>
<dbReference type="Pfam" id="PF01810">
    <property type="entry name" value="LysE"/>
    <property type="match status" value="1"/>
</dbReference>
<dbReference type="OrthoDB" id="5638726at2"/>
<feature type="transmembrane region" description="Helical" evidence="6">
    <location>
        <begin position="145"/>
        <end position="168"/>
    </location>
</feature>
<dbReference type="PANTHER" id="PTHR30086:SF20">
    <property type="entry name" value="ARGININE EXPORTER PROTEIN ARGO-RELATED"/>
    <property type="match status" value="1"/>
</dbReference>
<evidence type="ECO:0000313" key="7">
    <source>
        <dbReference type="EMBL" id="RLJ59084.1"/>
    </source>
</evidence>
<dbReference type="Proteomes" id="UP000269157">
    <property type="component" value="Unassembled WGS sequence"/>
</dbReference>
<comment type="caution">
    <text evidence="7">The sequence shown here is derived from an EMBL/GenBank/DDBJ whole genome shotgun (WGS) entry which is preliminary data.</text>
</comment>
<evidence type="ECO:0000256" key="1">
    <source>
        <dbReference type="ARBA" id="ARBA00004651"/>
    </source>
</evidence>
<dbReference type="PANTHER" id="PTHR30086">
    <property type="entry name" value="ARGININE EXPORTER PROTEIN ARGO"/>
    <property type="match status" value="1"/>
</dbReference>
<dbReference type="GO" id="GO:0005886">
    <property type="term" value="C:plasma membrane"/>
    <property type="evidence" value="ECO:0007669"/>
    <property type="project" value="UniProtKB-SubCell"/>
</dbReference>
<keyword evidence="2" id="KW-1003">Cell membrane</keyword>
<dbReference type="AlphaFoldDB" id="A0A497X3Z9"/>
<keyword evidence="5 6" id="KW-0472">Membrane</keyword>
<reference evidence="7 8" key="1">
    <citation type="submission" date="2018-10" db="EMBL/GenBank/DDBJ databases">
        <title>Genomic Encyclopedia of Archaeal and Bacterial Type Strains, Phase II (KMG-II): from individual species to whole genera.</title>
        <authorList>
            <person name="Goeker M."/>
        </authorList>
    </citation>
    <scope>NUCLEOTIDE SEQUENCE [LARGE SCALE GENOMIC DNA]</scope>
    <source>
        <strain evidence="7 8">DSM 29466</strain>
    </source>
</reference>
<protein>
    <submittedName>
        <fullName evidence="7">L-lysine exporter family protein LysE/ArgO</fullName>
    </submittedName>
</protein>
<proteinExistence type="predicted"/>
<keyword evidence="3 6" id="KW-0812">Transmembrane</keyword>
<dbReference type="RefSeq" id="WP_121022766.1">
    <property type="nucleotide sequence ID" value="NZ_RCCE01000002.1"/>
</dbReference>
<accession>A0A497X3Z9</accession>
<feature type="transmembrane region" description="Helical" evidence="6">
    <location>
        <begin position="180"/>
        <end position="198"/>
    </location>
</feature>
<sequence>MPVFFSGFVLSFTLIMAIGAQNAFVLRQGIRREHVLLCVAICGVSDALLITLGVTSFGVLNEQMPWLGPIMRYGGALFLLAYGAMAFWSAATSTEALNVEGRARSDWRKVAATLLALTFLNPHVYLDTVILLGSIAAQYGDQRTVFGAGAASASIVFFTLLGFGARLVAPLFARPKAWRLLDAMVGATMWVIAISLIVKG</sequence>
<dbReference type="GO" id="GO:0015171">
    <property type="term" value="F:amino acid transmembrane transporter activity"/>
    <property type="evidence" value="ECO:0007669"/>
    <property type="project" value="TreeGrafter"/>
</dbReference>
<feature type="transmembrane region" description="Helical" evidence="6">
    <location>
        <begin position="6"/>
        <end position="26"/>
    </location>
</feature>
<feature type="transmembrane region" description="Helical" evidence="6">
    <location>
        <begin position="70"/>
        <end position="91"/>
    </location>
</feature>
<keyword evidence="8" id="KW-1185">Reference proteome</keyword>
<feature type="transmembrane region" description="Helical" evidence="6">
    <location>
        <begin position="112"/>
        <end position="139"/>
    </location>
</feature>
<dbReference type="EMBL" id="RCCE01000002">
    <property type="protein sequence ID" value="RLJ59084.1"/>
    <property type="molecule type" value="Genomic_DNA"/>
</dbReference>
<dbReference type="InterPro" id="IPR001123">
    <property type="entry name" value="LeuE-type"/>
</dbReference>
<comment type="subcellular location">
    <subcellularLocation>
        <location evidence="1">Cell membrane</location>
        <topology evidence="1">Multi-pass membrane protein</topology>
    </subcellularLocation>
</comment>
<evidence type="ECO:0000256" key="6">
    <source>
        <dbReference type="SAM" id="Phobius"/>
    </source>
</evidence>
<name>A0A497X3Z9_9RHOB</name>
<keyword evidence="4 6" id="KW-1133">Transmembrane helix</keyword>
<organism evidence="7 8">
    <name type="scientific">Litoreibacter meonggei</name>
    <dbReference type="NCBI Taxonomy" id="1049199"/>
    <lineage>
        <taxon>Bacteria</taxon>
        <taxon>Pseudomonadati</taxon>
        <taxon>Pseudomonadota</taxon>
        <taxon>Alphaproteobacteria</taxon>
        <taxon>Rhodobacterales</taxon>
        <taxon>Roseobacteraceae</taxon>
        <taxon>Litoreibacter</taxon>
    </lineage>
</organism>
<evidence type="ECO:0000256" key="4">
    <source>
        <dbReference type="ARBA" id="ARBA00022989"/>
    </source>
</evidence>
<feature type="transmembrane region" description="Helical" evidence="6">
    <location>
        <begin position="35"/>
        <end position="58"/>
    </location>
</feature>